<dbReference type="AlphaFoldDB" id="A0A8X6I2C6"/>
<evidence type="ECO:0000313" key="4">
    <source>
        <dbReference type="EMBL" id="GFS28573.1"/>
    </source>
</evidence>
<dbReference type="CDD" id="cd00033">
    <property type="entry name" value="CCP"/>
    <property type="match status" value="1"/>
</dbReference>
<dbReference type="EMBL" id="BMAW01041443">
    <property type="protein sequence ID" value="GFS28573.1"/>
    <property type="molecule type" value="Genomic_DNA"/>
</dbReference>
<evidence type="ECO:0000259" key="3">
    <source>
        <dbReference type="PROSITE" id="PS50923"/>
    </source>
</evidence>
<evidence type="ECO:0000313" key="5">
    <source>
        <dbReference type="Proteomes" id="UP000887013"/>
    </source>
</evidence>
<gene>
    <name evidence="4" type="ORF">NPIL_108341</name>
</gene>
<comment type="caution">
    <text evidence="2">Lacks conserved residue(s) required for the propagation of feature annotation.</text>
</comment>
<name>A0A8X6I2C6_NEPPI</name>
<keyword evidence="1 2" id="KW-1015">Disulfide bond</keyword>
<dbReference type="SUPFAM" id="SSF57535">
    <property type="entry name" value="Complement control module/SCR domain"/>
    <property type="match status" value="1"/>
</dbReference>
<evidence type="ECO:0000256" key="2">
    <source>
        <dbReference type="PROSITE-ProRule" id="PRU00302"/>
    </source>
</evidence>
<reference evidence="4" key="1">
    <citation type="submission" date="2020-08" db="EMBL/GenBank/DDBJ databases">
        <title>Multicomponent nature underlies the extraordinary mechanical properties of spider dragline silk.</title>
        <authorList>
            <person name="Kono N."/>
            <person name="Nakamura H."/>
            <person name="Mori M."/>
            <person name="Yoshida Y."/>
            <person name="Ohtoshi R."/>
            <person name="Malay A.D."/>
            <person name="Moran D.A.P."/>
            <person name="Tomita M."/>
            <person name="Numata K."/>
            <person name="Arakawa K."/>
        </authorList>
    </citation>
    <scope>NUCLEOTIDE SEQUENCE</scope>
</reference>
<protein>
    <recommendedName>
        <fullName evidence="3">Sushi domain-containing protein</fullName>
    </recommendedName>
</protein>
<dbReference type="InterPro" id="IPR000436">
    <property type="entry name" value="Sushi_SCR_CCP_dom"/>
</dbReference>
<dbReference type="SMART" id="SM00032">
    <property type="entry name" value="CCP"/>
    <property type="match status" value="1"/>
</dbReference>
<dbReference type="InterPro" id="IPR035976">
    <property type="entry name" value="Sushi/SCR/CCP_sf"/>
</dbReference>
<comment type="caution">
    <text evidence="4">The sequence shown here is derived from an EMBL/GenBank/DDBJ whole genome shotgun (WGS) entry which is preliminary data.</text>
</comment>
<dbReference type="Pfam" id="PF00084">
    <property type="entry name" value="Sushi"/>
    <property type="match status" value="1"/>
</dbReference>
<sequence>MFFSGIQCDEPAAPEFGSVLVVGRNSAAGSRAIFTCKEGREVVGSATSKCLETGEWSFPPPKCERKCDIIFWK</sequence>
<keyword evidence="5" id="KW-1185">Reference proteome</keyword>
<keyword evidence="2" id="KW-0768">Sushi</keyword>
<dbReference type="Proteomes" id="UP000887013">
    <property type="component" value="Unassembled WGS sequence"/>
</dbReference>
<evidence type="ECO:0000256" key="1">
    <source>
        <dbReference type="ARBA" id="ARBA00023157"/>
    </source>
</evidence>
<dbReference type="Gene3D" id="2.10.70.10">
    <property type="entry name" value="Complement Module, domain 1"/>
    <property type="match status" value="1"/>
</dbReference>
<accession>A0A8X6I2C6</accession>
<dbReference type="PROSITE" id="PS50923">
    <property type="entry name" value="SUSHI"/>
    <property type="match status" value="1"/>
</dbReference>
<feature type="domain" description="Sushi" evidence="3">
    <location>
        <begin position="6"/>
        <end position="65"/>
    </location>
</feature>
<organism evidence="4 5">
    <name type="scientific">Nephila pilipes</name>
    <name type="common">Giant wood spider</name>
    <name type="synonym">Nephila maculata</name>
    <dbReference type="NCBI Taxonomy" id="299642"/>
    <lineage>
        <taxon>Eukaryota</taxon>
        <taxon>Metazoa</taxon>
        <taxon>Ecdysozoa</taxon>
        <taxon>Arthropoda</taxon>
        <taxon>Chelicerata</taxon>
        <taxon>Arachnida</taxon>
        <taxon>Araneae</taxon>
        <taxon>Araneomorphae</taxon>
        <taxon>Entelegynae</taxon>
        <taxon>Araneoidea</taxon>
        <taxon>Nephilidae</taxon>
        <taxon>Nephila</taxon>
    </lineage>
</organism>
<proteinExistence type="predicted"/>
<dbReference type="OrthoDB" id="406096at2759"/>
<feature type="disulfide bond" evidence="2">
    <location>
        <begin position="36"/>
        <end position="63"/>
    </location>
</feature>